<feature type="region of interest" description="Disordered" evidence="7">
    <location>
        <begin position="14"/>
        <end position="408"/>
    </location>
</feature>
<dbReference type="InterPro" id="IPR041545">
    <property type="entry name" value="DUF5601"/>
</dbReference>
<dbReference type="Pfam" id="PF02204">
    <property type="entry name" value="VPS9"/>
    <property type="match status" value="1"/>
</dbReference>
<comment type="subcellular location">
    <subcellularLocation>
        <location evidence="1">Cytoplasm</location>
        <location evidence="1">Cytoskeleton</location>
        <location evidence="1">Microtubule organizing center</location>
    </subcellularLocation>
</comment>
<dbReference type="CDD" id="cd14279">
    <property type="entry name" value="CUE"/>
    <property type="match status" value="1"/>
</dbReference>
<sequence length="2417" mass="267195">MALIETPSRLWRRIQEDEQNDMPSLPEVPVYEDSNDVNATTTSEESHQSDFNPTSPLQSTPAPPSSQNTIRLLSNAPSSTRFAQSIVSRTSRSGSAFSPSTGSSSKHSQPTASTQRTEFSFDDVSLIPSHSQPKKAGVEVSGVSEDSLEDGMSLAGASPPLNRTRSPLSLEDMVGDGHPALEKYGYPVGLRPENKVSPFDKMRNVSFRKPLPRMRTPSLTRTLSPSSSSSDSTPHSNGSVAPAALDSAPSISVLSIPPPPDDSDEDEPLSPGELPVPSDNSEMQDLEQNLEQALNNERDSAGEIEQSPSVAGSNEPQEDPGPTFSSEEQSPHSNLSSATPVFIPSSRAGTQSPRTLSVAQSSPAPSVMFTPTPAFPPRPRPRFFASGLPSTPGVTSEHGGIDNKDLTTPYARRRSFLIDVINSTPTPHPTRTAQAPALDEEEEDFASPETSSQPSSTKSTTERSQASDATVGALNAAFPGFTPGPRQRARTMGRLSHPLSRGWAAPGTESDDAGGGASFISTTSSHDLTAHPRANASFDHVMGLGAGGHGIGRFNAGKLNAYLHGLNRRLQEESESLAGQVGLLRNENVGLAEENAALQEEMEVLRQQVLTGGAGSRRSSAGRRLSDIGSTLGDVKEDAGGEGWMEEKLEMETELNALRAELHDYQQERDEAIAALEAERAERSRDKERWRNAKVQKAEADARDSSEKDKLLKELENSLRRVEEEAESAQSRAESAEKALENFSELGSKLHEANEKLAKSTAELHNLQSQVEQLEDEAAEADHRLQDEQFRSRKLQDELMGKETRVEDLERKLAGQEAKLQGSDHELQDAMAYITELEADAGVAIDHIEALQQEIQEAHEKAIKDDGAVATLKQEAGRNVELVQQLEDALDAAEQKMRADGDAIIELRSKLAILERERDRAEKSRTNERDAELEEAEGQIEALERELDDAHREISRLNSELAHSPARKALDLARDAKIELLEKEKGDLQERLNILKHEVVSLNTPGKFSNASGISPMHRQVLNMTLKTPKTPGAPLRDMSWLHPSLSDPSVAPYIAEIQRLEKELGRANESIDDKLDRLEYAGFGNVELETRLSDEQEDIARLGRREERRLRRLAKAKCPHCRERMDLRSLNRIADVDESTLDFSILSYASESTPAKTSDSLKAELQVVNKELASMKKQWQEERRQLLGDNVVLKEAANRLNLQIQGAQEQAEQRERRGEKARSGILGDLDQAKQAIGDLEEDLKAERARLRVLTVEQTRAEREKESILLQLRRTESDMEDVKLQLQRVKRNNNELEDELRVNATAEQKARLLEIKAEENAETIEHLRHERSLLATEHKKLQQRFKNALEQMDKLREEQKASQKTHNGRRHALDIQKLEMEELKKALAEQADALQANEAAHIQAVAAQARGREQEVVVASLEADLMRVRRSAEGLGRDLRAERKRREDENTRRDAERRAERSRARKEVEETRRELEKILGERKQAVVELRLLHERLDLLEGEKRTWDRHMCTSNSTQLSALRDQHKLESKGLIVQIHYLKAKFTRENTLRMDLSYQKRYLLILLGRRERSEEHILAMIAKITSPIPELSHKARRKTFRIVARGVVFLQRIKRASENWRAQCAPKPAIKAALEDICLIFTHIMLALPPFICPARNPQPIYYVPVFLLSGGRRSAVGVCGGKVPSFIFIITVPAQTNGFMEPPFLPIVESDPWSDSAHTPLVARPLHTPNPGALEDGALGGIEADDDDNPTTPELKSHVHANILDTFDPLAQEQSAREAWSNAEGHPPPLPPKQDPPPRESGNPSSSTFPSFSSLARSFALPSLPNMSMSLVAGTRARPQSLDTATLMPTPVHLASFASQQETEISSRGSPKIESVASAETFTSTQAVQNALRRDDLSQDRPVGKDKDPPFDFQKFLDQMKSKSAEPVARYLRSFLSNFSKRTFTVTDQVKLVNDFLNFISQKMRETDAWKSASDTEFDNAMEGMEKLVMNRLYDFTFTPQIAQSNPPRAITTDDLERDRVLSQRIALFEWIQPTHLDVPAADGANGFLSFAQQELVRINHYKAPRDKLICILNCCKVIFGLIRHLNSEESADTFVPILIYVVLKANPQNLLSNVEFINRFRNPSKLQSEAGYYLSSLMGAVSFIETMDHTSLSNITQEDFEKNVETAIQTLPASRSQSPPLPSSSSSSSSSSAHPITPMSNRPPANPIPVPALSSHPSLHAGEEPATPLALPNIDARRFLQRTGDSLSKPLNAIGRIFSEALDGAEEALVAQFTPPQTPAHPPPKPLVPESSVPPAPYKPWVRRGSPSLSTSRPSSSHEFLDDTPSQQRPSAQSQSLALAQSGYPASRTSTPTVGLDIPGLQAEIDAAHSRAADAARGTLIQIFPSVEQEVIDLVLEANEGDLGRSIDNLLEIGGGGN</sequence>
<dbReference type="Gene3D" id="1.10.246.120">
    <property type="match status" value="1"/>
</dbReference>
<feature type="region of interest" description="Disordered" evidence="7">
    <location>
        <begin position="1771"/>
        <end position="1809"/>
    </location>
</feature>
<feature type="domain" description="VPS9" evidence="9">
    <location>
        <begin position="2014"/>
        <end position="2152"/>
    </location>
</feature>
<feature type="coiled-coil region" evidence="6">
    <location>
        <begin position="1058"/>
        <end position="1106"/>
    </location>
</feature>
<dbReference type="PANTHER" id="PTHR23101">
    <property type="entry name" value="RAB GDP/GTP EXCHANGE FACTOR"/>
    <property type="match status" value="1"/>
</dbReference>
<keyword evidence="2" id="KW-0963">Cytoplasm</keyword>
<feature type="compositionally biased region" description="Basic and acidic residues" evidence="7">
    <location>
        <begin position="192"/>
        <end position="203"/>
    </location>
</feature>
<feature type="region of interest" description="Disordered" evidence="7">
    <location>
        <begin position="611"/>
        <end position="639"/>
    </location>
</feature>
<feature type="coiled-coil region" evidence="6">
    <location>
        <begin position="567"/>
        <end position="608"/>
    </location>
</feature>
<feature type="region of interest" description="Disordered" evidence="7">
    <location>
        <begin position="420"/>
        <end position="519"/>
    </location>
</feature>
<feature type="compositionally biased region" description="Low complexity" evidence="7">
    <location>
        <begin position="2302"/>
        <end position="2316"/>
    </location>
</feature>
<name>A0AAD4QQY3_9AGAM</name>
<dbReference type="Proteomes" id="UP001203297">
    <property type="component" value="Unassembled WGS sequence"/>
</dbReference>
<feature type="compositionally biased region" description="Polar residues" evidence="7">
    <location>
        <begin position="278"/>
        <end position="295"/>
    </location>
</feature>
<dbReference type="PROSITE" id="PS51140">
    <property type="entry name" value="CUE"/>
    <property type="match status" value="1"/>
</dbReference>
<accession>A0AAD4QQY3</accession>
<evidence type="ECO:0000313" key="11">
    <source>
        <dbReference type="Proteomes" id="UP001203297"/>
    </source>
</evidence>
<evidence type="ECO:0000256" key="6">
    <source>
        <dbReference type="SAM" id="Coils"/>
    </source>
</evidence>
<dbReference type="SMART" id="SM00167">
    <property type="entry name" value="VPS9"/>
    <property type="match status" value="1"/>
</dbReference>
<feature type="region of interest" description="Disordered" evidence="7">
    <location>
        <begin position="1885"/>
        <end position="1909"/>
    </location>
</feature>
<dbReference type="InterPro" id="IPR003892">
    <property type="entry name" value="CUE"/>
</dbReference>
<dbReference type="Pfam" id="PF10495">
    <property type="entry name" value="PACT_coil_coil"/>
    <property type="match status" value="1"/>
</dbReference>
<evidence type="ECO:0000313" key="10">
    <source>
        <dbReference type="EMBL" id="KAI0305835.1"/>
    </source>
</evidence>
<comment type="caution">
    <text evidence="10">The sequence shown here is derived from an EMBL/GenBank/DDBJ whole genome shotgun (WGS) entry which is preliminary data.</text>
</comment>
<keyword evidence="5" id="KW-0206">Cytoskeleton</keyword>
<evidence type="ECO:0000259" key="8">
    <source>
        <dbReference type="PROSITE" id="PS51140"/>
    </source>
</evidence>
<feature type="region of interest" description="Disordered" evidence="7">
    <location>
        <begin position="2273"/>
        <end position="2352"/>
    </location>
</feature>
<gene>
    <name evidence="10" type="ORF">B0F90DRAFT_1666016</name>
</gene>
<feature type="compositionally biased region" description="Low complexity" evidence="7">
    <location>
        <begin position="447"/>
        <end position="459"/>
    </location>
</feature>
<dbReference type="GO" id="GO:0005829">
    <property type="term" value="C:cytosol"/>
    <property type="evidence" value="ECO:0007669"/>
    <property type="project" value="TreeGrafter"/>
</dbReference>
<feature type="compositionally biased region" description="Low complexity" evidence="7">
    <location>
        <begin position="215"/>
        <end position="236"/>
    </location>
</feature>
<dbReference type="InterPro" id="IPR003123">
    <property type="entry name" value="VPS9"/>
</dbReference>
<dbReference type="PANTHER" id="PTHR23101:SF25">
    <property type="entry name" value="GTPASE-ACTIVATING PROTEIN AND VPS9 DOMAIN-CONTAINING PROTEIN 1"/>
    <property type="match status" value="1"/>
</dbReference>
<evidence type="ECO:0000259" key="9">
    <source>
        <dbReference type="PROSITE" id="PS51205"/>
    </source>
</evidence>
<feature type="compositionally biased region" description="Polar residues" evidence="7">
    <location>
        <begin position="323"/>
        <end position="339"/>
    </location>
</feature>
<feature type="region of interest" description="Disordered" evidence="7">
    <location>
        <begin position="679"/>
        <end position="710"/>
    </location>
</feature>
<feature type="domain" description="CUE" evidence="8">
    <location>
        <begin position="2371"/>
        <end position="2414"/>
    </location>
</feature>
<organism evidence="10 11">
    <name type="scientific">Multifurca ochricompacta</name>
    <dbReference type="NCBI Taxonomy" id="376703"/>
    <lineage>
        <taxon>Eukaryota</taxon>
        <taxon>Fungi</taxon>
        <taxon>Dikarya</taxon>
        <taxon>Basidiomycota</taxon>
        <taxon>Agaricomycotina</taxon>
        <taxon>Agaricomycetes</taxon>
        <taxon>Russulales</taxon>
        <taxon>Russulaceae</taxon>
        <taxon>Multifurca</taxon>
    </lineage>
</organism>
<feature type="compositionally biased region" description="Polar residues" evidence="7">
    <location>
        <begin position="36"/>
        <end position="87"/>
    </location>
</feature>
<feature type="compositionally biased region" description="Basic and acidic residues" evidence="7">
    <location>
        <begin position="1890"/>
        <end position="1908"/>
    </location>
</feature>
<evidence type="ECO:0000256" key="7">
    <source>
        <dbReference type="SAM" id="MobiDB-lite"/>
    </source>
</evidence>
<dbReference type="EMBL" id="WTXG01000004">
    <property type="protein sequence ID" value="KAI0305835.1"/>
    <property type="molecule type" value="Genomic_DNA"/>
</dbReference>
<dbReference type="SUPFAM" id="SSF109993">
    <property type="entry name" value="VPS9 domain"/>
    <property type="match status" value="1"/>
</dbReference>
<evidence type="ECO:0008006" key="12">
    <source>
        <dbReference type="Google" id="ProtNLM"/>
    </source>
</evidence>
<evidence type="ECO:0000256" key="5">
    <source>
        <dbReference type="ARBA" id="ARBA00023212"/>
    </source>
</evidence>
<feature type="compositionally biased region" description="Polar residues" evidence="7">
    <location>
        <begin position="306"/>
        <end position="315"/>
    </location>
</feature>
<evidence type="ECO:0000256" key="4">
    <source>
        <dbReference type="ARBA" id="ARBA00023054"/>
    </source>
</evidence>
<feature type="compositionally biased region" description="Low complexity" evidence="7">
    <location>
        <begin position="2173"/>
        <end position="2199"/>
    </location>
</feature>
<dbReference type="Pfam" id="PF18151">
    <property type="entry name" value="DUF5601"/>
    <property type="match status" value="1"/>
</dbReference>
<keyword evidence="3" id="KW-0597">Phosphoprotein</keyword>
<dbReference type="InterPro" id="IPR009060">
    <property type="entry name" value="UBA-like_sf"/>
</dbReference>
<dbReference type="InterPro" id="IPR045046">
    <property type="entry name" value="Vps9-like"/>
</dbReference>
<dbReference type="Gene3D" id="1.10.287.1490">
    <property type="match status" value="1"/>
</dbReference>
<feature type="region of interest" description="Disordered" evidence="7">
    <location>
        <begin position="1717"/>
        <end position="1753"/>
    </location>
</feature>
<feature type="coiled-coil region" evidence="6">
    <location>
        <begin position="1159"/>
        <end position="1400"/>
    </location>
</feature>
<dbReference type="Gene3D" id="1.20.1050.80">
    <property type="entry name" value="VPS9 domain"/>
    <property type="match status" value="1"/>
</dbReference>
<feature type="compositionally biased region" description="Polar residues" evidence="7">
    <location>
        <begin position="421"/>
        <end position="433"/>
    </location>
</feature>
<keyword evidence="11" id="KW-1185">Reference proteome</keyword>
<dbReference type="GO" id="GO:0043130">
    <property type="term" value="F:ubiquitin binding"/>
    <property type="evidence" value="ECO:0007669"/>
    <property type="project" value="InterPro"/>
</dbReference>
<dbReference type="GO" id="GO:0031267">
    <property type="term" value="F:small GTPase binding"/>
    <property type="evidence" value="ECO:0007669"/>
    <property type="project" value="TreeGrafter"/>
</dbReference>
<dbReference type="InterPro" id="IPR019528">
    <property type="entry name" value="PACT_domain"/>
</dbReference>
<dbReference type="Gene3D" id="1.10.8.10">
    <property type="entry name" value="DNA helicase RuvA subunit, C-terminal domain"/>
    <property type="match status" value="1"/>
</dbReference>
<dbReference type="GO" id="GO:0005815">
    <property type="term" value="C:microtubule organizing center"/>
    <property type="evidence" value="ECO:0007669"/>
    <property type="project" value="UniProtKB-SubCell"/>
</dbReference>
<dbReference type="GO" id="GO:0016192">
    <property type="term" value="P:vesicle-mediated transport"/>
    <property type="evidence" value="ECO:0007669"/>
    <property type="project" value="InterPro"/>
</dbReference>
<dbReference type="PROSITE" id="PS51205">
    <property type="entry name" value="VPS9"/>
    <property type="match status" value="1"/>
</dbReference>
<feature type="region of interest" description="Disordered" evidence="7">
    <location>
        <begin position="1442"/>
        <end position="1467"/>
    </location>
</feature>
<feature type="compositionally biased region" description="Pro residues" evidence="7">
    <location>
        <begin position="2275"/>
        <end position="2297"/>
    </location>
</feature>
<evidence type="ECO:0000256" key="3">
    <source>
        <dbReference type="ARBA" id="ARBA00022553"/>
    </source>
</evidence>
<dbReference type="GO" id="GO:0005085">
    <property type="term" value="F:guanyl-nucleotide exchange factor activity"/>
    <property type="evidence" value="ECO:0007669"/>
    <property type="project" value="InterPro"/>
</dbReference>
<evidence type="ECO:0000256" key="1">
    <source>
        <dbReference type="ARBA" id="ARBA00004267"/>
    </source>
</evidence>
<feature type="compositionally biased region" description="Low complexity" evidence="7">
    <location>
        <begin position="2324"/>
        <end position="2341"/>
    </location>
</feature>
<protein>
    <recommendedName>
        <fullName evidence="12">Pericentrin/AKAP-450 centrosomal targeting domain-containing protein</fullName>
    </recommendedName>
</protein>
<dbReference type="SMART" id="SM00546">
    <property type="entry name" value="CUE"/>
    <property type="match status" value="1"/>
</dbReference>
<dbReference type="Pfam" id="PF02845">
    <property type="entry name" value="CUE"/>
    <property type="match status" value="1"/>
</dbReference>
<evidence type="ECO:0000256" key="2">
    <source>
        <dbReference type="ARBA" id="ARBA00022490"/>
    </source>
</evidence>
<proteinExistence type="predicted"/>
<feature type="compositionally biased region" description="Pro residues" evidence="7">
    <location>
        <begin position="1784"/>
        <end position="1793"/>
    </location>
</feature>
<feature type="compositionally biased region" description="Low complexity" evidence="7">
    <location>
        <begin position="88"/>
        <end position="105"/>
    </location>
</feature>
<feature type="compositionally biased region" description="Polar residues" evidence="7">
    <location>
        <begin position="347"/>
        <end position="364"/>
    </location>
</feature>
<feature type="compositionally biased region" description="Polar residues" evidence="7">
    <location>
        <begin position="106"/>
        <end position="118"/>
    </location>
</feature>
<dbReference type="InterPro" id="IPR037191">
    <property type="entry name" value="VPS9_dom_sf"/>
</dbReference>
<feature type="region of interest" description="Disordered" evidence="7">
    <location>
        <begin position="2170"/>
        <end position="2228"/>
    </location>
</feature>
<dbReference type="SUPFAM" id="SSF46934">
    <property type="entry name" value="UBA-like"/>
    <property type="match status" value="1"/>
</dbReference>
<dbReference type="GO" id="GO:0030139">
    <property type="term" value="C:endocytic vesicle"/>
    <property type="evidence" value="ECO:0007669"/>
    <property type="project" value="TreeGrafter"/>
</dbReference>
<keyword evidence="4 6" id="KW-0175">Coiled coil</keyword>
<reference evidence="10" key="1">
    <citation type="journal article" date="2022" name="New Phytol.">
        <title>Evolutionary transition to the ectomycorrhizal habit in the genomes of a hyperdiverse lineage of mushroom-forming fungi.</title>
        <authorList>
            <person name="Looney B."/>
            <person name="Miyauchi S."/>
            <person name="Morin E."/>
            <person name="Drula E."/>
            <person name="Courty P.E."/>
            <person name="Kohler A."/>
            <person name="Kuo A."/>
            <person name="LaButti K."/>
            <person name="Pangilinan J."/>
            <person name="Lipzen A."/>
            <person name="Riley R."/>
            <person name="Andreopoulos W."/>
            <person name="He G."/>
            <person name="Johnson J."/>
            <person name="Nolan M."/>
            <person name="Tritt A."/>
            <person name="Barry K.W."/>
            <person name="Grigoriev I.V."/>
            <person name="Nagy L.G."/>
            <person name="Hibbett D."/>
            <person name="Henrissat B."/>
            <person name="Matheny P.B."/>
            <person name="Labbe J."/>
            <person name="Martin F.M."/>
        </authorList>
    </citation>
    <scope>NUCLEOTIDE SEQUENCE</scope>
    <source>
        <strain evidence="10">BPL690</strain>
    </source>
</reference>